<gene>
    <name evidence="2" type="ORF">JNB62_07820</name>
</gene>
<reference evidence="2 3" key="1">
    <citation type="journal article" date="2021" name="MBio">
        <title>Poor Competitiveness of Bradyrhizobium in Pigeon Pea Root Colonization in Indian Soils.</title>
        <authorList>
            <person name="Chalasani D."/>
            <person name="Basu A."/>
            <person name="Pullabhotla S.V.S.R.N."/>
            <person name="Jorrin B."/>
            <person name="Neal A.L."/>
            <person name="Poole P.S."/>
            <person name="Podile A.R."/>
            <person name="Tkacz A."/>
        </authorList>
    </citation>
    <scope>NUCLEOTIDE SEQUENCE [LARGE SCALE GENOMIC DNA]</scope>
    <source>
        <strain evidence="2 3">HU14</strain>
    </source>
</reference>
<dbReference type="InterPro" id="IPR036291">
    <property type="entry name" value="NAD(P)-bd_dom_sf"/>
</dbReference>
<dbReference type="Pfam" id="PF01370">
    <property type="entry name" value="Epimerase"/>
    <property type="match status" value="1"/>
</dbReference>
<keyword evidence="3" id="KW-1185">Reference proteome</keyword>
<evidence type="ECO:0000313" key="2">
    <source>
        <dbReference type="EMBL" id="MBW9093583.1"/>
    </source>
</evidence>
<dbReference type="InterPro" id="IPR051783">
    <property type="entry name" value="NAD(P)-dependent_oxidoreduct"/>
</dbReference>
<name>A0ABS7HLM6_9MICO</name>
<feature type="domain" description="NAD-dependent epimerase/dehydratase" evidence="1">
    <location>
        <begin position="4"/>
        <end position="203"/>
    </location>
</feature>
<protein>
    <submittedName>
        <fullName evidence="2">NAD-dependent epimerase/dehydratase family protein</fullName>
    </submittedName>
</protein>
<dbReference type="PANTHER" id="PTHR48079">
    <property type="entry name" value="PROTEIN YEEZ"/>
    <property type="match status" value="1"/>
</dbReference>
<dbReference type="PANTHER" id="PTHR48079:SF6">
    <property type="entry name" value="NAD(P)-BINDING DOMAIN-CONTAINING PROTEIN-RELATED"/>
    <property type="match status" value="1"/>
</dbReference>
<sequence length="326" mass="34225">MTDVLILGGTGWLSGRVAHAWRDAGVAVTCLARGGRPAPDGATLAVADRDAPDAYAEVADRDWDEIVDVSSNPGHVAAAVAALATRAAHWTYVSSVSVYARADVPGQDETAELLTPTVAGEESEYGRDKVAAEGAVRAGLGDRAAIVRPGLIVGPGDPTDRFGYWVSRFALAGKGPVLVPETDGHHAQVIDVDDVAAFVARIGADRWSGTVNAVGDVGTLAELLEGAREVGGHSGTVVTASDGFLIDHEVAYWSGPRSLPLWLPADMPGFMRHRNDGFGRAGGVLRPLRETLERTLADERSRGLDRARRAGLTREDELALLGELGA</sequence>
<dbReference type="Gene3D" id="3.40.50.720">
    <property type="entry name" value="NAD(P)-binding Rossmann-like Domain"/>
    <property type="match status" value="1"/>
</dbReference>
<organism evidence="2 3">
    <name type="scientific">Microbacterium jejuense</name>
    <dbReference type="NCBI Taxonomy" id="1263637"/>
    <lineage>
        <taxon>Bacteria</taxon>
        <taxon>Bacillati</taxon>
        <taxon>Actinomycetota</taxon>
        <taxon>Actinomycetes</taxon>
        <taxon>Micrococcales</taxon>
        <taxon>Microbacteriaceae</taxon>
        <taxon>Microbacterium</taxon>
    </lineage>
</organism>
<evidence type="ECO:0000259" key="1">
    <source>
        <dbReference type="Pfam" id="PF01370"/>
    </source>
</evidence>
<evidence type="ECO:0000313" key="3">
    <source>
        <dbReference type="Proteomes" id="UP001196843"/>
    </source>
</evidence>
<proteinExistence type="predicted"/>
<dbReference type="InterPro" id="IPR001509">
    <property type="entry name" value="Epimerase_deHydtase"/>
</dbReference>
<dbReference type="RefSeq" id="WP_220300320.1">
    <property type="nucleotide sequence ID" value="NZ_JAEUAW010000005.1"/>
</dbReference>
<dbReference type="EMBL" id="JAEUAW010000005">
    <property type="protein sequence ID" value="MBW9093583.1"/>
    <property type="molecule type" value="Genomic_DNA"/>
</dbReference>
<dbReference type="SUPFAM" id="SSF51735">
    <property type="entry name" value="NAD(P)-binding Rossmann-fold domains"/>
    <property type="match status" value="1"/>
</dbReference>
<dbReference type="Proteomes" id="UP001196843">
    <property type="component" value="Unassembled WGS sequence"/>
</dbReference>
<comment type="caution">
    <text evidence="2">The sequence shown here is derived from an EMBL/GenBank/DDBJ whole genome shotgun (WGS) entry which is preliminary data.</text>
</comment>
<accession>A0ABS7HLM6</accession>